<feature type="domain" description="BBC1/AIM3 cysteine proteinase-fold" evidence="2">
    <location>
        <begin position="502"/>
        <end position="685"/>
    </location>
</feature>
<feature type="compositionally biased region" description="Low complexity" evidence="1">
    <location>
        <begin position="452"/>
        <end position="466"/>
    </location>
</feature>
<name>A0A8H8BWG7_9HELO</name>
<evidence type="ECO:0000313" key="4">
    <source>
        <dbReference type="Proteomes" id="UP000664132"/>
    </source>
</evidence>
<feature type="compositionally biased region" description="Polar residues" evidence="1">
    <location>
        <begin position="352"/>
        <end position="363"/>
    </location>
</feature>
<dbReference type="Gene3D" id="3.90.1720.60">
    <property type="match status" value="1"/>
</dbReference>
<feature type="compositionally biased region" description="Low complexity" evidence="1">
    <location>
        <begin position="259"/>
        <end position="269"/>
    </location>
</feature>
<reference evidence="3" key="1">
    <citation type="submission" date="2021-02" db="EMBL/GenBank/DDBJ databases">
        <title>Genome sequence Cadophora malorum strain M34.</title>
        <authorList>
            <person name="Stefanovic E."/>
            <person name="Vu D."/>
            <person name="Scully C."/>
            <person name="Dijksterhuis J."/>
            <person name="Roader J."/>
            <person name="Houbraken J."/>
        </authorList>
    </citation>
    <scope>NUCLEOTIDE SEQUENCE</scope>
    <source>
        <strain evidence="3">M34</strain>
    </source>
</reference>
<evidence type="ECO:0000313" key="3">
    <source>
        <dbReference type="EMBL" id="KAG4426218.1"/>
    </source>
</evidence>
<dbReference type="InterPro" id="IPR057402">
    <property type="entry name" value="AIM3_BBC1_C"/>
</dbReference>
<feature type="compositionally biased region" description="Basic and acidic residues" evidence="1">
    <location>
        <begin position="15"/>
        <end position="31"/>
    </location>
</feature>
<gene>
    <name evidence="3" type="ORF">IFR04_000684</name>
</gene>
<sequence length="689" mass="73535">MPDFKGIAKGGWHPKGKDGKSKESWRGDFKGIDQVAGWMGKKKGPGGADEDEHISRPLHTLKDPSAFGPPPKNVNYHGGAALPNQITPDTGGWGAPLSKEEIRAKKEAEEEEARREAEEAAKPKGPPVPYRKDTTGLSTAHLPPPPGRKDGADGRTPPPADKPKPPGLPPRLPPRQNSSSSATPPPPYAANTPEPDAHRGILNQGALNRLGAAGVSVPGFGINGAKSKQPLPPPSRSPTHSPAPTASPAANTQLNELQSRFSRMSSSSSPKPEAPSQGTTFAQKQAALKTASSFRNDPSSVSLSDARTAASTANNFRERHGEQVKTGWQSANKLNTKYGIADKVGAFGAPANAQTPEPQSPQIDTRDSGSPLAGPQGGVQGKKKPPPPPPAKKKELMGNGVGKEPLPPPIPLSSKPKPQPSRSTPNQPVDLDLDLKSQWFVKGQFPPRTVPTKSFTTSSGWSSSGSRKSHWLVAHMRFPDLSSTKIRVTWDGSSPEYTVKAEQRHFPPPPAMSRMEVENCRERYSDSIASWSESQMGTKVGNGECWTLANEALKAVAQTCLSRNQEACMSSQSLVHGHILYTYIPSQSSQPVPACGVIEAGVARGDIIQILKARFETGNGGWQTAGDPDHTAVVTAVDSDGTLRVVEQNVGGKKVVMKGRYNMKEMVSGEVRIFRAVGVSWLGELNTEW</sequence>
<comment type="caution">
    <text evidence="3">The sequence shown here is derived from an EMBL/GenBank/DDBJ whole genome shotgun (WGS) entry which is preliminary data.</text>
</comment>
<evidence type="ECO:0000259" key="2">
    <source>
        <dbReference type="Pfam" id="PF25459"/>
    </source>
</evidence>
<evidence type="ECO:0000256" key="1">
    <source>
        <dbReference type="SAM" id="MobiDB-lite"/>
    </source>
</evidence>
<accession>A0A8H8BWG7</accession>
<feature type="region of interest" description="Disordered" evidence="1">
    <location>
        <begin position="1"/>
        <end position="330"/>
    </location>
</feature>
<feature type="region of interest" description="Disordered" evidence="1">
    <location>
        <begin position="347"/>
        <end position="430"/>
    </location>
</feature>
<feature type="compositionally biased region" description="Low complexity" evidence="1">
    <location>
        <begin position="237"/>
        <end position="250"/>
    </location>
</feature>
<feature type="region of interest" description="Disordered" evidence="1">
    <location>
        <begin position="444"/>
        <end position="466"/>
    </location>
</feature>
<dbReference type="Proteomes" id="UP000664132">
    <property type="component" value="Unassembled WGS sequence"/>
</dbReference>
<feature type="compositionally biased region" description="Pro residues" evidence="1">
    <location>
        <begin position="156"/>
        <end position="173"/>
    </location>
</feature>
<dbReference type="Pfam" id="PF25459">
    <property type="entry name" value="AIM3_BBC1_C"/>
    <property type="match status" value="1"/>
</dbReference>
<dbReference type="OrthoDB" id="3357271at2759"/>
<feature type="compositionally biased region" description="Basic and acidic residues" evidence="1">
    <location>
        <begin position="98"/>
        <end position="122"/>
    </location>
</feature>
<keyword evidence="4" id="KW-1185">Reference proteome</keyword>
<proteinExistence type="predicted"/>
<dbReference type="EMBL" id="JAFJYH010000004">
    <property type="protein sequence ID" value="KAG4426218.1"/>
    <property type="molecule type" value="Genomic_DNA"/>
</dbReference>
<dbReference type="AlphaFoldDB" id="A0A8H8BWG7"/>
<feature type="compositionally biased region" description="Polar residues" evidence="1">
    <location>
        <begin position="290"/>
        <end position="315"/>
    </location>
</feature>
<feature type="compositionally biased region" description="Low complexity" evidence="1">
    <location>
        <begin position="412"/>
        <end position="425"/>
    </location>
</feature>
<organism evidence="3 4">
    <name type="scientific">Cadophora malorum</name>
    <dbReference type="NCBI Taxonomy" id="108018"/>
    <lineage>
        <taxon>Eukaryota</taxon>
        <taxon>Fungi</taxon>
        <taxon>Dikarya</taxon>
        <taxon>Ascomycota</taxon>
        <taxon>Pezizomycotina</taxon>
        <taxon>Leotiomycetes</taxon>
        <taxon>Helotiales</taxon>
        <taxon>Ploettnerulaceae</taxon>
        <taxon>Cadophora</taxon>
    </lineage>
</organism>
<protein>
    <recommendedName>
        <fullName evidence="2">BBC1/AIM3 cysteine proteinase-fold domain-containing protein</fullName>
    </recommendedName>
</protein>